<gene>
    <name evidence="6" type="ORF">TRIUR3_14014</name>
</gene>
<organism evidence="6">
    <name type="scientific">Triticum urartu</name>
    <name type="common">Red wild einkorn</name>
    <name type="synonym">Crithodium urartu</name>
    <dbReference type="NCBI Taxonomy" id="4572"/>
    <lineage>
        <taxon>Eukaryota</taxon>
        <taxon>Viridiplantae</taxon>
        <taxon>Streptophyta</taxon>
        <taxon>Embryophyta</taxon>
        <taxon>Tracheophyta</taxon>
        <taxon>Spermatophyta</taxon>
        <taxon>Magnoliopsida</taxon>
        <taxon>Liliopsida</taxon>
        <taxon>Poales</taxon>
        <taxon>Poaceae</taxon>
        <taxon>BOP clade</taxon>
        <taxon>Pooideae</taxon>
        <taxon>Triticodae</taxon>
        <taxon>Triticeae</taxon>
        <taxon>Triticinae</taxon>
        <taxon>Triticum</taxon>
    </lineage>
</organism>
<dbReference type="AlphaFoldDB" id="M7YFS5"/>
<dbReference type="GO" id="GO:0051213">
    <property type="term" value="F:dioxygenase activity"/>
    <property type="evidence" value="ECO:0007669"/>
    <property type="project" value="UniProtKB-ARBA"/>
</dbReference>
<accession>M7YFS5</accession>
<evidence type="ECO:0000256" key="2">
    <source>
        <dbReference type="ARBA" id="ARBA00022723"/>
    </source>
</evidence>
<comment type="similarity">
    <text evidence="1 5">Belongs to the iron/ascorbate-dependent oxidoreductase family.</text>
</comment>
<name>M7YFS5_TRIUA</name>
<evidence type="ECO:0000256" key="3">
    <source>
        <dbReference type="ARBA" id="ARBA00023002"/>
    </source>
</evidence>
<dbReference type="STRING" id="4572.M7YFS5"/>
<dbReference type="eggNOG" id="KOG0143">
    <property type="taxonomic scope" value="Eukaryota"/>
</dbReference>
<evidence type="ECO:0000313" key="6">
    <source>
        <dbReference type="EMBL" id="EMS49208.1"/>
    </source>
</evidence>
<evidence type="ECO:0000256" key="5">
    <source>
        <dbReference type="RuleBase" id="RU003682"/>
    </source>
</evidence>
<dbReference type="InterPro" id="IPR044861">
    <property type="entry name" value="IPNS-like_FE2OG_OXY"/>
</dbReference>
<dbReference type="OMA" id="NEVLEWD"/>
<dbReference type="EMBL" id="KD245898">
    <property type="protein sequence ID" value="EMS49208.1"/>
    <property type="molecule type" value="Genomic_DNA"/>
</dbReference>
<protein>
    <submittedName>
        <fullName evidence="6">1-aminocyclopropane-1-carboxylate oxidase-like protein 10</fullName>
    </submittedName>
</protein>
<dbReference type="SUPFAM" id="SSF51197">
    <property type="entry name" value="Clavaminate synthase-like"/>
    <property type="match status" value="1"/>
</dbReference>
<proteinExistence type="inferred from homology"/>
<dbReference type="InterPro" id="IPR005123">
    <property type="entry name" value="Oxoglu/Fe-dep_dioxygenase_dom"/>
</dbReference>
<dbReference type="InterPro" id="IPR027443">
    <property type="entry name" value="IPNS-like_sf"/>
</dbReference>
<sequence>MAAASTKSDRAALLKAFDEARTGVRGLVESGVSTVPDLFVHTNPYASVPLAPPGVSIPVVDLSLPAHVLFGPTPPNAERIPSVCRSEVIEWEAHAAAVARAVMALLSQGLGLGDAALEETSCLEGKLMVCHYYPVCPEPERTMGLVPHTDPGVLTVLEQDGVGGLQVKHTNGDGESFWVDVRPAPGALVINVGDLLQLPSLDQLA</sequence>
<keyword evidence="4 5" id="KW-0408">Iron</keyword>
<keyword evidence="2 5" id="KW-0479">Metal-binding</keyword>
<dbReference type="PROSITE" id="PS51471">
    <property type="entry name" value="FE2OG_OXY"/>
    <property type="match status" value="1"/>
</dbReference>
<dbReference type="PANTHER" id="PTHR10209">
    <property type="entry name" value="OXIDOREDUCTASE, 2OG-FE II OXYGENASE FAMILY PROTEIN"/>
    <property type="match status" value="1"/>
</dbReference>
<reference evidence="6" key="1">
    <citation type="journal article" date="2013" name="Nature">
        <title>Draft genome of the wheat A-genome progenitor Triticum urartu.</title>
        <authorList>
            <person name="Ling H.Q."/>
            <person name="Zhao S."/>
            <person name="Liu D."/>
            <person name="Wang J."/>
            <person name="Sun H."/>
            <person name="Zhang C."/>
            <person name="Fan H."/>
            <person name="Li D."/>
            <person name="Dong L."/>
            <person name="Tao Y."/>
            <person name="Gao C."/>
            <person name="Wu H."/>
            <person name="Li Y."/>
            <person name="Cui Y."/>
            <person name="Guo X."/>
            <person name="Zheng S."/>
            <person name="Wang B."/>
            <person name="Yu K."/>
            <person name="Liang Q."/>
            <person name="Yang W."/>
            <person name="Lou X."/>
            <person name="Chen J."/>
            <person name="Feng M."/>
            <person name="Jian J."/>
            <person name="Zhang X."/>
            <person name="Luo G."/>
            <person name="Jiang Y."/>
            <person name="Liu J."/>
            <person name="Wang Z."/>
            <person name="Sha Y."/>
            <person name="Zhang B."/>
            <person name="Wu H."/>
            <person name="Tang D."/>
            <person name="Shen Q."/>
            <person name="Xue P."/>
            <person name="Zou S."/>
            <person name="Wang X."/>
            <person name="Liu X."/>
            <person name="Wang F."/>
            <person name="Yang Y."/>
            <person name="An X."/>
            <person name="Dong Z."/>
            <person name="Zhang K."/>
            <person name="Zhang X."/>
            <person name="Luo M.C."/>
            <person name="Dvorak J."/>
            <person name="Tong Y."/>
            <person name="Wang J."/>
            <person name="Yang H."/>
            <person name="Li Z."/>
            <person name="Wang D."/>
            <person name="Zhang A."/>
            <person name="Wang J."/>
        </authorList>
    </citation>
    <scope>NUCLEOTIDE SEQUENCE</scope>
</reference>
<evidence type="ECO:0000256" key="1">
    <source>
        <dbReference type="ARBA" id="ARBA00008056"/>
    </source>
</evidence>
<evidence type="ECO:0000256" key="4">
    <source>
        <dbReference type="ARBA" id="ARBA00023004"/>
    </source>
</evidence>
<dbReference type="Gene3D" id="2.60.120.330">
    <property type="entry name" value="B-lactam Antibiotic, Isopenicillin N Synthase, Chain"/>
    <property type="match status" value="1"/>
</dbReference>
<dbReference type="GO" id="GO:0046872">
    <property type="term" value="F:metal ion binding"/>
    <property type="evidence" value="ECO:0007669"/>
    <property type="project" value="UniProtKB-KW"/>
</dbReference>
<keyword evidence="3 5" id="KW-0560">Oxidoreductase</keyword>
<dbReference type="PANTHER" id="PTHR10209:SF751">
    <property type="entry name" value="OS06G0255100 PROTEIN"/>
    <property type="match status" value="1"/>
</dbReference>
<dbReference type="Pfam" id="PF03171">
    <property type="entry name" value="2OG-FeII_Oxy"/>
    <property type="match status" value="1"/>
</dbReference>